<dbReference type="OrthoDB" id="4191337at2759"/>
<accession>A0A0J6F0V5</accession>
<reference evidence="2" key="3">
    <citation type="journal article" date="2010" name="Genome Res.">
        <title>Population genomic sequencing of Coccidioides fungi reveals recent hybridization and transposon control.</title>
        <authorList>
            <person name="Neafsey D.E."/>
            <person name="Barker B.M."/>
            <person name="Sharpton T.J."/>
            <person name="Stajich J.E."/>
            <person name="Park D.J."/>
            <person name="Whiston E."/>
            <person name="Hung C.-Y."/>
            <person name="McMahan C."/>
            <person name="White J."/>
            <person name="Sykes S."/>
            <person name="Heiman D."/>
            <person name="Young S."/>
            <person name="Zeng Q."/>
            <person name="Abouelleil A."/>
            <person name="Aftuck L."/>
            <person name="Bessette D."/>
            <person name="Brown A."/>
            <person name="FitzGerald M."/>
            <person name="Lui A."/>
            <person name="Macdonald J.P."/>
            <person name="Priest M."/>
            <person name="Orbach M.J."/>
            <person name="Galgiani J.N."/>
            <person name="Kirkland T.N."/>
            <person name="Cole G.T."/>
            <person name="Birren B.W."/>
            <person name="Henn M.R."/>
            <person name="Taylor J.W."/>
            <person name="Rounsley S.D."/>
        </authorList>
    </citation>
    <scope>NUCLEOTIDE SEQUENCE [LARGE SCALE GENOMIC DNA]</scope>
    <source>
        <strain evidence="2">RMSCC 3488</strain>
    </source>
</reference>
<protein>
    <recommendedName>
        <fullName evidence="3">Aminoglycoside phosphotransferase domain-containing protein</fullName>
    </recommendedName>
</protein>
<dbReference type="SUPFAM" id="SSF56112">
    <property type="entry name" value="Protein kinase-like (PK-like)"/>
    <property type="match status" value="1"/>
</dbReference>
<dbReference type="InterPro" id="IPR011009">
    <property type="entry name" value="Kinase-like_dom_sf"/>
</dbReference>
<organism evidence="1 2">
    <name type="scientific">Coccidioides posadasii RMSCC 3488</name>
    <dbReference type="NCBI Taxonomy" id="454284"/>
    <lineage>
        <taxon>Eukaryota</taxon>
        <taxon>Fungi</taxon>
        <taxon>Dikarya</taxon>
        <taxon>Ascomycota</taxon>
        <taxon>Pezizomycotina</taxon>
        <taxon>Eurotiomycetes</taxon>
        <taxon>Eurotiomycetidae</taxon>
        <taxon>Onygenales</taxon>
        <taxon>Onygenaceae</taxon>
        <taxon>Coccidioides</taxon>
    </lineage>
</organism>
<dbReference type="Proteomes" id="UP000054567">
    <property type="component" value="Unassembled WGS sequence"/>
</dbReference>
<evidence type="ECO:0000313" key="1">
    <source>
        <dbReference type="EMBL" id="KMM66511.1"/>
    </source>
</evidence>
<proteinExistence type="predicted"/>
<reference evidence="1 2" key="1">
    <citation type="submission" date="2007-06" db="EMBL/GenBank/DDBJ databases">
        <title>The Genome Sequence of Coccidioides posadasii RMSCC_3488.</title>
        <authorList>
            <consortium name="Coccidioides Genome Resources Consortium"/>
            <consortium name="The Broad Institute Genome Sequencing Platform"/>
            <person name="Henn M.R."/>
            <person name="Sykes S."/>
            <person name="Young S."/>
            <person name="Jaffe D."/>
            <person name="Berlin A."/>
            <person name="Alvarez P."/>
            <person name="Butler J."/>
            <person name="Gnerre S."/>
            <person name="Grabherr M."/>
            <person name="Mauceli E."/>
            <person name="Brockman W."/>
            <person name="Kodira C."/>
            <person name="Alvarado L."/>
            <person name="Zeng Q."/>
            <person name="Crawford M."/>
            <person name="Antoine C."/>
            <person name="Devon K."/>
            <person name="Galgiani J."/>
            <person name="Orsborn K."/>
            <person name="Lewis M.L."/>
            <person name="Nusbaum C."/>
            <person name="Galagan J."/>
            <person name="Birren B."/>
        </authorList>
    </citation>
    <scope>NUCLEOTIDE SEQUENCE [LARGE SCALE GENOMIC DNA]</scope>
    <source>
        <strain evidence="1 2">RMSCC 3488</strain>
    </source>
</reference>
<dbReference type="EMBL" id="DS268109">
    <property type="protein sequence ID" value="KMM66511.1"/>
    <property type="molecule type" value="Genomic_DNA"/>
</dbReference>
<reference evidence="2" key="2">
    <citation type="journal article" date="2009" name="Genome Res.">
        <title>Comparative genomic analyses of the human fungal pathogens Coccidioides and their relatives.</title>
        <authorList>
            <person name="Sharpton T.J."/>
            <person name="Stajich J.E."/>
            <person name="Rounsley S.D."/>
            <person name="Gardner M.J."/>
            <person name="Wortman J.R."/>
            <person name="Jordar V.S."/>
            <person name="Maiti R."/>
            <person name="Kodira C.D."/>
            <person name="Neafsey D.E."/>
            <person name="Zeng Q."/>
            <person name="Hung C.-Y."/>
            <person name="McMahan C."/>
            <person name="Muszewska A."/>
            <person name="Grynberg M."/>
            <person name="Mandel M.A."/>
            <person name="Kellner E.M."/>
            <person name="Barker B.M."/>
            <person name="Galgiani J.N."/>
            <person name="Orbach M.J."/>
            <person name="Kirkland T.N."/>
            <person name="Cole G.T."/>
            <person name="Henn M.R."/>
            <person name="Birren B.W."/>
            <person name="Taylor J.W."/>
        </authorList>
    </citation>
    <scope>NUCLEOTIDE SEQUENCE [LARGE SCALE GENOMIC DNA]</scope>
    <source>
        <strain evidence="2">RMSCC 3488</strain>
    </source>
</reference>
<evidence type="ECO:0000313" key="2">
    <source>
        <dbReference type="Proteomes" id="UP000054567"/>
    </source>
</evidence>
<sequence>MTEGKLTSPSKSADLINVIYKQAKHINVRAQARAQYLAGSGPDKRKAFGDAGPQWNPPPASFASMGLFVKWGANIMIAEGQSLYAVRHFLKGSVPVPELYGWRTDGGEVFIYMELVHGQTLERLGQ</sequence>
<dbReference type="AlphaFoldDB" id="A0A0J6F0V5"/>
<dbReference type="VEuPathDB" id="FungiDB:CPAG_02850"/>
<name>A0A0J6F0V5_COCPO</name>
<evidence type="ECO:0008006" key="3">
    <source>
        <dbReference type="Google" id="ProtNLM"/>
    </source>
</evidence>
<gene>
    <name evidence="1" type="ORF">CPAG_02850</name>
</gene>